<dbReference type="Pfam" id="PF13602">
    <property type="entry name" value="ADH_zinc_N_2"/>
    <property type="match status" value="1"/>
</dbReference>
<dbReference type="InterPro" id="IPR051397">
    <property type="entry name" value="Zn-ADH-like_protein"/>
</dbReference>
<dbReference type="SUPFAM" id="SSF51735">
    <property type="entry name" value="NAD(P)-binding Rossmann-fold domains"/>
    <property type="match status" value="1"/>
</dbReference>
<evidence type="ECO:0000313" key="3">
    <source>
        <dbReference type="Proteomes" id="UP000735302"/>
    </source>
</evidence>
<accession>A0AAV4A186</accession>
<proteinExistence type="predicted"/>
<feature type="region of interest" description="Disordered" evidence="1">
    <location>
        <begin position="321"/>
        <end position="356"/>
    </location>
</feature>
<evidence type="ECO:0000313" key="2">
    <source>
        <dbReference type="EMBL" id="GFO00627.1"/>
    </source>
</evidence>
<organism evidence="2 3">
    <name type="scientific">Plakobranchus ocellatus</name>
    <dbReference type="NCBI Taxonomy" id="259542"/>
    <lineage>
        <taxon>Eukaryota</taxon>
        <taxon>Metazoa</taxon>
        <taxon>Spiralia</taxon>
        <taxon>Lophotrochozoa</taxon>
        <taxon>Mollusca</taxon>
        <taxon>Gastropoda</taxon>
        <taxon>Heterobranchia</taxon>
        <taxon>Euthyneura</taxon>
        <taxon>Panpulmonata</taxon>
        <taxon>Sacoglossa</taxon>
        <taxon>Placobranchoidea</taxon>
        <taxon>Plakobranchidae</taxon>
        <taxon>Plakobranchus</taxon>
    </lineage>
</organism>
<dbReference type="Proteomes" id="UP000735302">
    <property type="component" value="Unassembled WGS sequence"/>
</dbReference>
<gene>
    <name evidence="2" type="ORF">PoB_002713200</name>
</gene>
<dbReference type="AlphaFoldDB" id="A0AAV4A186"/>
<protein>
    <submittedName>
        <fullName evidence="2">Zinc-binding alcohol dehydrogenase domain-containing protein 2</fullName>
    </submittedName>
</protein>
<name>A0AAV4A186_9GAST</name>
<dbReference type="GO" id="GO:0016491">
    <property type="term" value="F:oxidoreductase activity"/>
    <property type="evidence" value="ECO:0007669"/>
    <property type="project" value="TreeGrafter"/>
</dbReference>
<dbReference type="EMBL" id="BLXT01003136">
    <property type="protein sequence ID" value="GFO00627.1"/>
    <property type="molecule type" value="Genomic_DNA"/>
</dbReference>
<dbReference type="PANTHER" id="PTHR43677:SF3">
    <property type="entry name" value="PROSTAGLANDIN REDUCTASE 3"/>
    <property type="match status" value="1"/>
</dbReference>
<comment type="caution">
    <text evidence="2">The sequence shown here is derived from an EMBL/GenBank/DDBJ whole genome shotgun (WGS) entry which is preliminary data.</text>
</comment>
<dbReference type="SUPFAM" id="SSF50129">
    <property type="entry name" value="GroES-like"/>
    <property type="match status" value="1"/>
</dbReference>
<dbReference type="InterPro" id="IPR036291">
    <property type="entry name" value="NAD(P)-bd_dom_sf"/>
</dbReference>
<dbReference type="Gene3D" id="3.40.50.720">
    <property type="entry name" value="NAD(P)-binding Rossmann-like Domain"/>
    <property type="match status" value="2"/>
</dbReference>
<dbReference type="Gene3D" id="3.90.180.10">
    <property type="entry name" value="Medium-chain alcohol dehydrogenases, catalytic domain"/>
    <property type="match status" value="2"/>
</dbReference>
<keyword evidence="3" id="KW-1185">Reference proteome</keyword>
<dbReference type="InterPro" id="IPR011032">
    <property type="entry name" value="GroES-like_sf"/>
</dbReference>
<dbReference type="PANTHER" id="PTHR43677">
    <property type="entry name" value="SHORT-CHAIN DEHYDROGENASE/REDUCTASE"/>
    <property type="match status" value="1"/>
</dbReference>
<feature type="region of interest" description="Disordered" evidence="1">
    <location>
        <begin position="72"/>
        <end position="109"/>
    </location>
</feature>
<evidence type="ECO:0000256" key="1">
    <source>
        <dbReference type="SAM" id="MobiDB-lite"/>
    </source>
</evidence>
<reference evidence="2 3" key="1">
    <citation type="journal article" date="2021" name="Elife">
        <title>Chloroplast acquisition without the gene transfer in kleptoplastic sea slugs, Plakobranchus ocellatus.</title>
        <authorList>
            <person name="Maeda T."/>
            <person name="Takahashi S."/>
            <person name="Yoshida T."/>
            <person name="Shimamura S."/>
            <person name="Takaki Y."/>
            <person name="Nagai Y."/>
            <person name="Toyoda A."/>
            <person name="Suzuki Y."/>
            <person name="Arimoto A."/>
            <person name="Ishii H."/>
            <person name="Satoh N."/>
            <person name="Nishiyama T."/>
            <person name="Hasebe M."/>
            <person name="Maruyama T."/>
            <person name="Minagawa J."/>
            <person name="Obokata J."/>
            <person name="Shigenobu S."/>
        </authorList>
    </citation>
    <scope>NUCLEOTIDE SEQUENCE [LARGE SCALE GENOMIC DNA]</scope>
</reference>
<dbReference type="GO" id="GO:0005739">
    <property type="term" value="C:mitochondrion"/>
    <property type="evidence" value="ECO:0007669"/>
    <property type="project" value="TreeGrafter"/>
</dbReference>
<sequence>MIGVEAIGEIVATGPSTTRKIGQAVAYHSYHCFGEYAVVDESDTKIIPSCEDPAYGAFYVSGATACGAFDKRQPERQVTSRLKQGDLRLSGPPSGLGAGSGARTRDRRVPADLRADSQATVLPTPQQHEQITDCEYDTSSIGCDRPINYKKESVDRVLKTEYPNGFNVAYECVGNELLDICLQNVAQMGKIVSIGTIGVYQKKEHVMGQASSLPMPYTLMVKSADLQTLLMANMLADLNVYFEKLRELYQAGKLTVAVDRGEHSDRGPFKGLEQVADAVDLIGKRDRMLDLEISAMAAMEKIVKKADLLKQEFKLLAERQEKKEEAERQVRQKEKEAERQERKEEVDRKERLELER</sequence>